<evidence type="ECO:0000256" key="3">
    <source>
        <dbReference type="ARBA" id="ARBA00022898"/>
    </source>
</evidence>
<gene>
    <name evidence="6" type="primary">lysA</name>
    <name evidence="13" type="ORF">BJL86_1996</name>
</gene>
<comment type="pathway">
    <text evidence="6 9">Amino-acid biosynthesis; L-lysine biosynthesis via DAP pathway; L-lysine from DL-2,6-diaminopimelate: step 1/1.</text>
</comment>
<dbReference type="PROSITE" id="PS00878">
    <property type="entry name" value="ODR_DC_2_1"/>
    <property type="match status" value="1"/>
</dbReference>
<feature type="binding site" evidence="6">
    <location>
        <position position="368"/>
    </location>
    <ligand>
        <name>substrate</name>
    </ligand>
</feature>
<evidence type="ECO:0000256" key="1">
    <source>
        <dbReference type="ARBA" id="ARBA00001933"/>
    </source>
</evidence>
<keyword evidence="3 6" id="KW-0663">Pyridoxal phosphate</keyword>
<dbReference type="InterPro" id="IPR022643">
    <property type="entry name" value="De-COase2_C"/>
</dbReference>
<dbReference type="InterPro" id="IPR009006">
    <property type="entry name" value="Ala_racemase/Decarboxylase_C"/>
</dbReference>
<evidence type="ECO:0000256" key="9">
    <source>
        <dbReference type="RuleBase" id="RU003738"/>
    </source>
</evidence>
<feature type="binding site" evidence="6">
    <location>
        <position position="372"/>
    </location>
    <ligand>
        <name>substrate</name>
    </ligand>
</feature>
<evidence type="ECO:0000256" key="2">
    <source>
        <dbReference type="ARBA" id="ARBA00022793"/>
    </source>
</evidence>
<dbReference type="InterPro" id="IPR000183">
    <property type="entry name" value="Orn/DAP/Arg_de-COase"/>
</dbReference>
<feature type="binding site" evidence="6">
    <location>
        <position position="327"/>
    </location>
    <ligand>
        <name>substrate</name>
    </ligand>
</feature>
<feature type="domain" description="Orn/DAP/Arg decarboxylase 2 N-terminal" evidence="12">
    <location>
        <begin position="72"/>
        <end position="330"/>
    </location>
</feature>
<dbReference type="SUPFAM" id="SSF51419">
    <property type="entry name" value="PLP-binding barrel"/>
    <property type="match status" value="1"/>
</dbReference>
<evidence type="ECO:0000256" key="5">
    <source>
        <dbReference type="ARBA" id="ARBA00023239"/>
    </source>
</evidence>
<organism evidence="13 14">
    <name type="scientific">Dietzia timorensis</name>
    <dbReference type="NCBI Taxonomy" id="499555"/>
    <lineage>
        <taxon>Bacteria</taxon>
        <taxon>Bacillati</taxon>
        <taxon>Actinomycetota</taxon>
        <taxon>Actinomycetes</taxon>
        <taxon>Mycobacteriales</taxon>
        <taxon>Dietziaceae</taxon>
        <taxon>Dietzia</taxon>
    </lineage>
</organism>
<evidence type="ECO:0000256" key="4">
    <source>
        <dbReference type="ARBA" id="ARBA00023154"/>
    </source>
</evidence>
<dbReference type="InterPro" id="IPR022644">
    <property type="entry name" value="De-COase2_N"/>
</dbReference>
<evidence type="ECO:0000313" key="14">
    <source>
        <dbReference type="Proteomes" id="UP000186104"/>
    </source>
</evidence>
<dbReference type="Proteomes" id="UP000186104">
    <property type="component" value="Chromosome"/>
</dbReference>
<dbReference type="Gene3D" id="2.40.37.10">
    <property type="entry name" value="Lyase, Ornithine Decarboxylase, Chain A, domain 1"/>
    <property type="match status" value="1"/>
</dbReference>
<name>A0A173LM58_9ACTN</name>
<dbReference type="InterPro" id="IPR022657">
    <property type="entry name" value="De-COase2_CS"/>
</dbReference>
<dbReference type="EMBL" id="CP015961">
    <property type="protein sequence ID" value="ANI92764.1"/>
    <property type="molecule type" value="Genomic_DNA"/>
</dbReference>
<dbReference type="EC" id="4.1.1.20" evidence="6 7"/>
<dbReference type="InterPro" id="IPR029066">
    <property type="entry name" value="PLP-binding_barrel"/>
</dbReference>
<dbReference type="HAMAP" id="MF_02120">
    <property type="entry name" value="LysA"/>
    <property type="match status" value="1"/>
</dbReference>
<dbReference type="KEGG" id="dtm:BJL86_1996"/>
<comment type="similarity">
    <text evidence="6">Belongs to the Orn/Lys/Arg decarboxylase class-II family. LysA subfamily.</text>
</comment>
<dbReference type="PROSITE" id="PS00879">
    <property type="entry name" value="ODR_DC_2_2"/>
    <property type="match status" value="1"/>
</dbReference>
<keyword evidence="5 6" id="KW-0456">Lyase</keyword>
<dbReference type="InterPro" id="IPR002986">
    <property type="entry name" value="DAP_deCOOHase_LysA"/>
</dbReference>
<dbReference type="Pfam" id="PF00278">
    <property type="entry name" value="Orn_DAP_Arg_deC"/>
    <property type="match status" value="1"/>
</dbReference>
<evidence type="ECO:0000256" key="8">
    <source>
        <dbReference type="PIRSR" id="PIRSR600183-50"/>
    </source>
</evidence>
<reference evidence="13 14" key="1">
    <citation type="submission" date="2016-06" db="EMBL/GenBank/DDBJ databases">
        <title>Complete genome sequence of a saline-alkali tolerant type strain Dietzia timorensis ID05-A0528T.</title>
        <authorList>
            <person name="Wu X."/>
        </authorList>
    </citation>
    <scope>NUCLEOTIDE SEQUENCE [LARGE SCALE GENOMIC DNA]</scope>
    <source>
        <strain evidence="13 14">ID05-A0528</strain>
    </source>
</reference>
<comment type="cofactor">
    <cofactor evidence="1 6 8 9">
        <name>pyridoxal 5'-phosphate</name>
        <dbReference type="ChEBI" id="CHEBI:597326"/>
    </cofactor>
</comment>
<dbReference type="CDD" id="cd06828">
    <property type="entry name" value="PLPDE_III_DapDC"/>
    <property type="match status" value="1"/>
</dbReference>
<feature type="binding site" evidence="6">
    <location>
        <position position="400"/>
    </location>
    <ligand>
        <name>substrate</name>
    </ligand>
</feature>
<feature type="binding site" evidence="6">
    <location>
        <position position="429"/>
    </location>
    <ligand>
        <name>pyridoxal 5'-phosphate</name>
        <dbReference type="ChEBI" id="CHEBI:597326"/>
    </ligand>
</feature>
<dbReference type="PANTHER" id="PTHR43727">
    <property type="entry name" value="DIAMINOPIMELATE DECARBOXYLASE"/>
    <property type="match status" value="1"/>
</dbReference>
<dbReference type="GO" id="GO:0008836">
    <property type="term" value="F:diaminopimelate decarboxylase activity"/>
    <property type="evidence" value="ECO:0007669"/>
    <property type="project" value="UniProtKB-UniRule"/>
</dbReference>
<evidence type="ECO:0000256" key="6">
    <source>
        <dbReference type="HAMAP-Rule" id="MF_02120"/>
    </source>
</evidence>
<dbReference type="PRINTS" id="PR01179">
    <property type="entry name" value="ODADCRBXLASE"/>
</dbReference>
<evidence type="ECO:0000259" key="12">
    <source>
        <dbReference type="Pfam" id="PF02784"/>
    </source>
</evidence>
<dbReference type="GO" id="GO:0030170">
    <property type="term" value="F:pyridoxal phosphate binding"/>
    <property type="evidence" value="ECO:0007669"/>
    <property type="project" value="UniProtKB-UniRule"/>
</dbReference>
<dbReference type="STRING" id="499555.BJL86_1996"/>
<comment type="function">
    <text evidence="6">Specifically catalyzes the decarboxylation of meso-diaminopimelate (meso-DAP) to L-lysine.</text>
</comment>
<dbReference type="Pfam" id="PF02784">
    <property type="entry name" value="Orn_Arg_deC_N"/>
    <property type="match status" value="1"/>
</dbReference>
<dbReference type="RefSeq" id="WP_067472013.1">
    <property type="nucleotide sequence ID" value="NZ_CP015961.1"/>
</dbReference>
<comment type="catalytic activity">
    <reaction evidence="6 9">
        <text>meso-2,6-diaminopimelate + H(+) = L-lysine + CO2</text>
        <dbReference type="Rhea" id="RHEA:15101"/>
        <dbReference type="ChEBI" id="CHEBI:15378"/>
        <dbReference type="ChEBI" id="CHEBI:16526"/>
        <dbReference type="ChEBI" id="CHEBI:32551"/>
        <dbReference type="ChEBI" id="CHEBI:57791"/>
        <dbReference type="EC" id="4.1.1.20"/>
    </reaction>
</comment>
<dbReference type="AlphaFoldDB" id="A0A173LM58"/>
<dbReference type="InterPro" id="IPR022653">
    <property type="entry name" value="De-COase2_pyr-phos_BS"/>
</dbReference>
<evidence type="ECO:0000259" key="11">
    <source>
        <dbReference type="Pfam" id="PF00278"/>
    </source>
</evidence>
<dbReference type="GO" id="GO:0009089">
    <property type="term" value="P:lysine biosynthetic process via diaminopimelate"/>
    <property type="evidence" value="ECO:0007669"/>
    <property type="project" value="UniProtKB-UniRule"/>
</dbReference>
<feature type="domain" description="Orn/DAP/Arg decarboxylase 2 C-terminal" evidence="11">
    <location>
        <begin position="336"/>
        <end position="427"/>
    </location>
</feature>
<dbReference type="Gene3D" id="3.20.20.10">
    <property type="entry name" value="Alanine racemase"/>
    <property type="match status" value="1"/>
</dbReference>
<feature type="binding site" evidence="6">
    <location>
        <position position="282"/>
    </location>
    <ligand>
        <name>pyridoxal 5'-phosphate</name>
        <dbReference type="ChEBI" id="CHEBI:597326"/>
    </ligand>
</feature>
<keyword evidence="6" id="KW-0028">Amino-acid biosynthesis</keyword>
<keyword evidence="2 6" id="KW-0210">Decarboxylase</keyword>
<dbReference type="UniPathway" id="UPA00034">
    <property type="reaction ID" value="UER00027"/>
</dbReference>
<dbReference type="PANTHER" id="PTHR43727:SF2">
    <property type="entry name" value="GROUP IV DECARBOXYLASE"/>
    <property type="match status" value="1"/>
</dbReference>
<dbReference type="NCBIfam" id="TIGR01048">
    <property type="entry name" value="lysA"/>
    <property type="match status" value="1"/>
</dbReference>
<dbReference type="SUPFAM" id="SSF50621">
    <property type="entry name" value="Alanine racemase C-terminal domain-like"/>
    <property type="match status" value="1"/>
</dbReference>
<keyword evidence="4 6" id="KW-0457">Lysine biosynthesis</keyword>
<protein>
    <recommendedName>
        <fullName evidence="6 7">Diaminopimelate decarboxylase</fullName>
        <shortName evidence="6">DAP decarboxylase</shortName>
        <shortName evidence="6">DAPDC</shortName>
        <ecNumber evidence="6 7">4.1.1.20</ecNumber>
    </recommendedName>
</protein>
<evidence type="ECO:0000256" key="7">
    <source>
        <dbReference type="NCBIfam" id="TIGR01048"/>
    </source>
</evidence>
<feature type="modified residue" description="N6-(pyridoxal phosphate)lysine" evidence="6 8">
    <location>
        <position position="96"/>
    </location>
</feature>
<sequence length="476" mass="50941">MSAHPAGPRHEYPHAPSIGERPEDSDTLMALDARVWPKNAARDAGGAVTIAGLDVNDLAKEYGTPLFVVDEDDFRSRCRELAEAFGGGERVHYASKAFLCTEIARWIKDEGLSLDVASGGELAIALRADFPPERITMHGNNKSRAELELAVRSGVGHIVLDAPDEITLLDEIAREHDVIQEVFLRVTVGVEAHTHEFIATAHEDQKFGFSLAGGKALAAAGSTLEAKNLALTGLHSHIGSQIFEFDGFELAARRVVGLMEEIRDEFGADALGNITTVDLGGGLGISYVPTDNPPAVSELADMLVENVEKQCADAGIDFPTVVVEPGRAIAGPGTVTLYEIGAVKDVELSDGQQRRYLSVDGGMSDNVRTALYDASYTASLVGRASEAPPVVSRLVGKHCESGDVVVRDLWLPSDVGRGDLVAVAATGAYCYSMSSRYNLVGRPALIAVRDGKARLVLRRETFDDLIGLEVDEVENP</sequence>
<evidence type="ECO:0000256" key="10">
    <source>
        <dbReference type="SAM" id="MobiDB-lite"/>
    </source>
</evidence>
<proteinExistence type="inferred from homology"/>
<dbReference type="PRINTS" id="PR01181">
    <property type="entry name" value="DAPDCRBXLASE"/>
</dbReference>
<comment type="subunit">
    <text evidence="6">Homodimer.</text>
</comment>
<feature type="binding site" evidence="6">
    <location>
        <begin position="324"/>
        <end position="327"/>
    </location>
    <ligand>
        <name>pyridoxal 5'-phosphate</name>
        <dbReference type="ChEBI" id="CHEBI:597326"/>
    </ligand>
</feature>
<feature type="active site" description="Proton donor" evidence="8">
    <location>
        <position position="399"/>
    </location>
</feature>
<evidence type="ECO:0000313" key="13">
    <source>
        <dbReference type="EMBL" id="ANI92764.1"/>
    </source>
</evidence>
<keyword evidence="14" id="KW-1185">Reference proteome</keyword>
<dbReference type="FunFam" id="3.20.20.10:FF:000003">
    <property type="entry name" value="Diaminopimelate decarboxylase"/>
    <property type="match status" value="1"/>
</dbReference>
<accession>A0A173LM58</accession>
<dbReference type="OrthoDB" id="9802241at2"/>
<feature type="binding site" evidence="6">
    <location>
        <position position="429"/>
    </location>
    <ligand>
        <name>substrate</name>
    </ligand>
</feature>
<feature type="region of interest" description="Disordered" evidence="10">
    <location>
        <begin position="1"/>
        <end position="23"/>
    </location>
</feature>